<dbReference type="InterPro" id="IPR036291">
    <property type="entry name" value="NAD(P)-bd_dom_sf"/>
</dbReference>
<dbReference type="PRINTS" id="PR00080">
    <property type="entry name" value="SDRFAMILY"/>
</dbReference>
<name>A0A2Y9BGI3_9FIRM</name>
<dbReference type="RefSeq" id="WP_109731967.1">
    <property type="nucleotide sequence ID" value="NZ_BAAACK010000009.1"/>
</dbReference>
<dbReference type="NCBIfam" id="NF005559">
    <property type="entry name" value="PRK07231.1"/>
    <property type="match status" value="1"/>
</dbReference>
<comment type="caution">
    <text evidence="3">The sequence shown here is derived from an EMBL/GenBank/DDBJ whole genome shotgun (WGS) entry which is preliminary data.</text>
</comment>
<dbReference type="AlphaFoldDB" id="A0A2Y9BGI3"/>
<evidence type="ECO:0000313" key="4">
    <source>
        <dbReference type="Proteomes" id="UP000245845"/>
    </source>
</evidence>
<evidence type="ECO:0000256" key="2">
    <source>
        <dbReference type="ARBA" id="ARBA00023002"/>
    </source>
</evidence>
<comment type="similarity">
    <text evidence="1">Belongs to the short-chain dehydrogenases/reductases (SDR) family.</text>
</comment>
<dbReference type="EMBL" id="QGDL01000009">
    <property type="protein sequence ID" value="PWJ28150.1"/>
    <property type="molecule type" value="Genomic_DNA"/>
</dbReference>
<dbReference type="GO" id="GO:0008206">
    <property type="term" value="P:bile acid metabolic process"/>
    <property type="evidence" value="ECO:0007669"/>
    <property type="project" value="UniProtKB-ARBA"/>
</dbReference>
<dbReference type="Gene3D" id="3.40.50.720">
    <property type="entry name" value="NAD(P)-binding Rossmann-like Domain"/>
    <property type="match status" value="1"/>
</dbReference>
<dbReference type="PRINTS" id="PR00081">
    <property type="entry name" value="GDHRDH"/>
</dbReference>
<dbReference type="Proteomes" id="UP000245845">
    <property type="component" value="Unassembled WGS sequence"/>
</dbReference>
<dbReference type="FunFam" id="3.40.50.720:FF:000084">
    <property type="entry name" value="Short-chain dehydrogenase reductase"/>
    <property type="match status" value="1"/>
</dbReference>
<sequence length="263" mass="28082">MSFDYRGKTVGVTGAASVKGIGFAIAKKFLESGANVFICDLKEDALQEAERELKQYGNVKSYVMDVSREESVKEGFRLALEDFGYIDIFVSNAGIYPQAFVCDMEAGQWDTVMNVNLKSVFLCARECSRCMKEKGGVLINAASYAALLGSAGSGAYAASKAAVYSLTKSLAAELAPAGIRVNGFIPGVIETGMTRGVIDSKKDELEGAIALHKLGKPEDVANAVSFLASEEASYLTGTFIEISGGKLCVQNPDFAWKQTDLAK</sequence>
<dbReference type="OrthoDB" id="9803333at2"/>
<dbReference type="Pfam" id="PF13561">
    <property type="entry name" value="adh_short_C2"/>
    <property type="match status" value="1"/>
</dbReference>
<dbReference type="PROSITE" id="PS00061">
    <property type="entry name" value="ADH_SHORT"/>
    <property type="match status" value="1"/>
</dbReference>
<protein>
    <submittedName>
        <fullName evidence="3">3-oxoacyl-[acyl-carrier protein] reductase</fullName>
    </submittedName>
</protein>
<dbReference type="SUPFAM" id="SSF51735">
    <property type="entry name" value="NAD(P)-binding Rossmann-fold domains"/>
    <property type="match status" value="1"/>
</dbReference>
<keyword evidence="4" id="KW-1185">Reference proteome</keyword>
<accession>A0A2Y9BGI3</accession>
<dbReference type="PANTHER" id="PTHR24321">
    <property type="entry name" value="DEHYDROGENASES, SHORT CHAIN"/>
    <property type="match status" value="1"/>
</dbReference>
<dbReference type="PANTHER" id="PTHR24321:SF8">
    <property type="entry name" value="ESTRADIOL 17-BETA-DEHYDROGENASE 8-RELATED"/>
    <property type="match status" value="1"/>
</dbReference>
<dbReference type="InterPro" id="IPR002347">
    <property type="entry name" value="SDR_fam"/>
</dbReference>
<dbReference type="GO" id="GO:0016491">
    <property type="term" value="F:oxidoreductase activity"/>
    <property type="evidence" value="ECO:0007669"/>
    <property type="project" value="UniProtKB-KW"/>
</dbReference>
<reference evidence="3 4" key="1">
    <citation type="submission" date="2018-05" db="EMBL/GenBank/DDBJ databases">
        <title>The Hungate 1000. A catalogue of reference genomes from the rumen microbiome.</title>
        <authorList>
            <person name="Kelly W."/>
        </authorList>
    </citation>
    <scope>NUCLEOTIDE SEQUENCE [LARGE SCALE GENOMIC DNA]</scope>
    <source>
        <strain evidence="3 4">NLAE-zl-C242</strain>
    </source>
</reference>
<keyword evidence="2" id="KW-0560">Oxidoreductase</keyword>
<evidence type="ECO:0000256" key="1">
    <source>
        <dbReference type="ARBA" id="ARBA00006484"/>
    </source>
</evidence>
<dbReference type="InterPro" id="IPR020904">
    <property type="entry name" value="Sc_DH/Rdtase_CS"/>
</dbReference>
<evidence type="ECO:0000313" key="3">
    <source>
        <dbReference type="EMBL" id="PWJ28150.1"/>
    </source>
</evidence>
<organism evidence="3 4">
    <name type="scientific">Faecalicatena orotica</name>
    <dbReference type="NCBI Taxonomy" id="1544"/>
    <lineage>
        <taxon>Bacteria</taxon>
        <taxon>Bacillati</taxon>
        <taxon>Bacillota</taxon>
        <taxon>Clostridia</taxon>
        <taxon>Lachnospirales</taxon>
        <taxon>Lachnospiraceae</taxon>
        <taxon>Faecalicatena</taxon>
    </lineage>
</organism>
<gene>
    <name evidence="3" type="ORF">A8806_10927</name>
</gene>
<proteinExistence type="inferred from homology"/>